<dbReference type="RefSeq" id="WP_062089752.1">
    <property type="nucleotide sequence ID" value="NZ_FCOK02000042.1"/>
</dbReference>
<dbReference type="Proteomes" id="UP000054683">
    <property type="component" value="Unassembled WGS sequence"/>
</dbReference>
<evidence type="ECO:0000313" key="1">
    <source>
        <dbReference type="EMBL" id="SAL52247.1"/>
    </source>
</evidence>
<reference evidence="1 2" key="1">
    <citation type="submission" date="2016-01" db="EMBL/GenBank/DDBJ databases">
        <authorList>
            <person name="Oliw E.H."/>
        </authorList>
    </citation>
    <scope>NUCLEOTIDE SEQUENCE [LARGE SCALE GENOMIC DNA]</scope>
    <source>
        <strain evidence="1">LMG 27134</strain>
    </source>
</reference>
<dbReference type="AlphaFoldDB" id="A0A158I711"/>
<sequence>MFFQYLLTKYDPATKTVRQFWVSENALDGIANAQQRAFMEIPVDDQNPLDDEAARRVGGTILMSLVSQFPELRPLALITDGQGNKIMDLTDGGKKSPFGE</sequence>
<organism evidence="1 2">
    <name type="scientific">Caballeronia udeis</name>
    <dbReference type="NCBI Taxonomy" id="1232866"/>
    <lineage>
        <taxon>Bacteria</taxon>
        <taxon>Pseudomonadati</taxon>
        <taxon>Pseudomonadota</taxon>
        <taxon>Betaproteobacteria</taxon>
        <taxon>Burkholderiales</taxon>
        <taxon>Burkholderiaceae</taxon>
        <taxon>Caballeronia</taxon>
    </lineage>
</organism>
<name>A0A158I711_9BURK</name>
<gene>
    <name evidence="1" type="ORF">AWB69_05398</name>
</gene>
<dbReference type="OrthoDB" id="9101509at2"/>
<dbReference type="EMBL" id="FCOK02000042">
    <property type="protein sequence ID" value="SAL52247.1"/>
    <property type="molecule type" value="Genomic_DNA"/>
</dbReference>
<protein>
    <submittedName>
        <fullName evidence="1">Uncharacterized protein</fullName>
    </submittedName>
</protein>
<proteinExistence type="predicted"/>
<accession>A0A158I711</accession>
<evidence type="ECO:0000313" key="2">
    <source>
        <dbReference type="Proteomes" id="UP000054683"/>
    </source>
</evidence>